<dbReference type="Proteomes" id="UP000829685">
    <property type="component" value="Unassembled WGS sequence"/>
</dbReference>
<name>A0A9P9WKI6_9PEZI</name>
<protein>
    <recommendedName>
        <fullName evidence="3">SnoaL-like domain-containing protein</fullName>
    </recommendedName>
</protein>
<comment type="caution">
    <text evidence="1">The sequence shown here is derived from an EMBL/GenBank/DDBJ whole genome shotgun (WGS) entry which is preliminary data.</text>
</comment>
<dbReference type="Gene3D" id="3.10.450.50">
    <property type="match status" value="1"/>
</dbReference>
<gene>
    <name evidence="1" type="ORF">JX265_007075</name>
</gene>
<dbReference type="InterPro" id="IPR032710">
    <property type="entry name" value="NTF2-like_dom_sf"/>
</dbReference>
<dbReference type="EMBL" id="JAFIMR010000017">
    <property type="protein sequence ID" value="KAI1868252.1"/>
    <property type="molecule type" value="Genomic_DNA"/>
</dbReference>
<sequence length="143" mass="16074">MSPREQYIETAKKWFKAHSDKNAFGEDGLTALAAPGFVAHSLPSSLHAPDRNAEEYAQFQNGAFQMFSSYKTTELDIIVDETQRKVVYYLKSDGEAAGVEYKNEYIHKLTLTEDGKKVKQFDPYLDSQGMISFMGKFQAALGT</sequence>
<evidence type="ECO:0008006" key="3">
    <source>
        <dbReference type="Google" id="ProtNLM"/>
    </source>
</evidence>
<reference evidence="1" key="1">
    <citation type="submission" date="2021-03" db="EMBL/GenBank/DDBJ databases">
        <title>Revisited historic fungal species revealed as producer of novel bioactive compounds through whole genome sequencing and comparative genomics.</title>
        <authorList>
            <person name="Vignolle G.A."/>
            <person name="Hochenegger N."/>
            <person name="Mach R.L."/>
            <person name="Mach-Aigner A.R."/>
            <person name="Javad Rahimi M."/>
            <person name="Salim K.A."/>
            <person name="Chan C.M."/>
            <person name="Lim L.B.L."/>
            <person name="Cai F."/>
            <person name="Druzhinina I.S."/>
            <person name="U'Ren J.M."/>
            <person name="Derntl C."/>
        </authorList>
    </citation>
    <scope>NUCLEOTIDE SEQUENCE</scope>
    <source>
        <strain evidence="1">TUCIM 5799</strain>
    </source>
</reference>
<dbReference type="PANTHER" id="PTHR39598:SF1">
    <property type="entry name" value="AUSTINOID BIOSYNTHESIS CLUSTERS PROTEIN F-RELATED"/>
    <property type="match status" value="1"/>
</dbReference>
<dbReference type="InterPro" id="IPR050977">
    <property type="entry name" value="Fungal_Meroterpenoid_Isomerase"/>
</dbReference>
<proteinExistence type="predicted"/>
<dbReference type="SUPFAM" id="SSF54427">
    <property type="entry name" value="NTF2-like"/>
    <property type="match status" value="1"/>
</dbReference>
<organism evidence="1 2">
    <name type="scientific">Neoarthrinium moseri</name>
    <dbReference type="NCBI Taxonomy" id="1658444"/>
    <lineage>
        <taxon>Eukaryota</taxon>
        <taxon>Fungi</taxon>
        <taxon>Dikarya</taxon>
        <taxon>Ascomycota</taxon>
        <taxon>Pezizomycotina</taxon>
        <taxon>Sordariomycetes</taxon>
        <taxon>Xylariomycetidae</taxon>
        <taxon>Amphisphaeriales</taxon>
        <taxon>Apiosporaceae</taxon>
        <taxon>Neoarthrinium</taxon>
    </lineage>
</organism>
<accession>A0A9P9WKI6</accession>
<dbReference type="PANTHER" id="PTHR39598">
    <property type="entry name" value="AUSTINOL SYNTHESIS PROTEIN F-RELATED"/>
    <property type="match status" value="1"/>
</dbReference>
<evidence type="ECO:0000313" key="2">
    <source>
        <dbReference type="Proteomes" id="UP000829685"/>
    </source>
</evidence>
<dbReference type="AlphaFoldDB" id="A0A9P9WKI6"/>
<keyword evidence="2" id="KW-1185">Reference proteome</keyword>
<evidence type="ECO:0000313" key="1">
    <source>
        <dbReference type="EMBL" id="KAI1868252.1"/>
    </source>
</evidence>